<dbReference type="SUPFAM" id="SSF53335">
    <property type="entry name" value="S-adenosyl-L-methionine-dependent methyltransferases"/>
    <property type="match status" value="1"/>
</dbReference>
<sequence length="197" mass="21911">MDILWRKRLVEAVAQGQPSSVLDLACGSGDVTLALQNAIPTAQITGLDFCAALLAQATARGVKHVVEGDALQLPFPNESFSAVTLAFGLRNFSDRPKALLEIHRILQSGGLLALLEFSPPPYPWKLFWDFYLFRFMPWVAQRLTHQGESFRYLASSIAQFPAPSALHHELHTAGLKLLFTRPMTLRLVRLTVCRKVS</sequence>
<dbReference type="AlphaFoldDB" id="A0A0R2XAW2"/>
<keyword evidence="3" id="KW-0808">Transferase</keyword>
<evidence type="ECO:0000313" key="6">
    <source>
        <dbReference type="Proteomes" id="UP000051557"/>
    </source>
</evidence>
<dbReference type="CDD" id="cd02440">
    <property type="entry name" value="AdoMet_MTases"/>
    <property type="match status" value="1"/>
</dbReference>
<organism evidence="5 6">
    <name type="scientific">Verrucomicrobia subdivision 6 bacterium BACL9 MAG-120820-bin42</name>
    <dbReference type="NCBI Taxonomy" id="1655634"/>
    <lineage>
        <taxon>Bacteria</taxon>
        <taxon>Pseudomonadati</taxon>
        <taxon>Verrucomicrobiota</taxon>
        <taxon>Verrucomicrobiia</taxon>
        <taxon>Verrucomicrobiales</taxon>
        <taxon>Verrucomicrobia subdivision 6</taxon>
    </lineage>
</organism>
<evidence type="ECO:0000256" key="1">
    <source>
        <dbReference type="ARBA" id="ARBA00022428"/>
    </source>
</evidence>
<evidence type="ECO:0008006" key="7">
    <source>
        <dbReference type="Google" id="ProtNLM"/>
    </source>
</evidence>
<dbReference type="Proteomes" id="UP000051557">
    <property type="component" value="Unassembled WGS sequence"/>
</dbReference>
<dbReference type="PANTHER" id="PTHR43591:SF24">
    <property type="entry name" value="2-METHOXY-6-POLYPRENYL-1,4-BENZOQUINOL METHYLASE, MITOCHONDRIAL"/>
    <property type="match status" value="1"/>
</dbReference>
<comment type="caution">
    <text evidence="5">The sequence shown here is derived from an EMBL/GenBank/DDBJ whole genome shotgun (WGS) entry which is preliminary data.</text>
</comment>
<dbReference type="EMBL" id="LIDM01000005">
    <property type="protein sequence ID" value="KRP33352.1"/>
    <property type="molecule type" value="Genomic_DNA"/>
</dbReference>
<dbReference type="Pfam" id="PF01209">
    <property type="entry name" value="Ubie_methyltran"/>
    <property type="match status" value="1"/>
</dbReference>
<dbReference type="GO" id="GO:0009234">
    <property type="term" value="P:menaquinone biosynthetic process"/>
    <property type="evidence" value="ECO:0007669"/>
    <property type="project" value="UniProtKB-KW"/>
</dbReference>
<dbReference type="NCBIfam" id="TIGR01934">
    <property type="entry name" value="MenG_MenH_UbiE"/>
    <property type="match status" value="1"/>
</dbReference>
<evidence type="ECO:0000256" key="3">
    <source>
        <dbReference type="ARBA" id="ARBA00022679"/>
    </source>
</evidence>
<keyword evidence="1" id="KW-0474">Menaquinone biosynthesis</keyword>
<dbReference type="Gene3D" id="3.40.50.150">
    <property type="entry name" value="Vaccinia Virus protein VP39"/>
    <property type="match status" value="1"/>
</dbReference>
<keyword evidence="2" id="KW-0489">Methyltransferase</keyword>
<reference evidence="5 6" key="1">
    <citation type="submission" date="2015-10" db="EMBL/GenBank/DDBJ databases">
        <title>Metagenome-Assembled Genomes uncover a global brackish microbiome.</title>
        <authorList>
            <person name="Hugerth L.W."/>
            <person name="Larsson J."/>
            <person name="Alneberg J."/>
            <person name="Lindh M.V."/>
            <person name="Legrand C."/>
            <person name="Pinhassi J."/>
            <person name="Andersson A.F."/>
        </authorList>
    </citation>
    <scope>NUCLEOTIDE SEQUENCE [LARGE SCALE GENOMIC DNA]</scope>
    <source>
        <strain evidence="5">BACL9 MAG-120820-bin42</strain>
    </source>
</reference>
<dbReference type="GO" id="GO:0008168">
    <property type="term" value="F:methyltransferase activity"/>
    <property type="evidence" value="ECO:0007669"/>
    <property type="project" value="UniProtKB-KW"/>
</dbReference>
<proteinExistence type="predicted"/>
<dbReference type="PANTHER" id="PTHR43591">
    <property type="entry name" value="METHYLTRANSFERASE"/>
    <property type="match status" value="1"/>
</dbReference>
<dbReference type="GO" id="GO:0032259">
    <property type="term" value="P:methylation"/>
    <property type="evidence" value="ECO:0007669"/>
    <property type="project" value="UniProtKB-KW"/>
</dbReference>
<evidence type="ECO:0000256" key="4">
    <source>
        <dbReference type="ARBA" id="ARBA00022691"/>
    </source>
</evidence>
<protein>
    <recommendedName>
        <fullName evidence="7">Demethylmenaquinone methyltransferase</fullName>
    </recommendedName>
</protein>
<evidence type="ECO:0000313" key="5">
    <source>
        <dbReference type="EMBL" id="KRP33352.1"/>
    </source>
</evidence>
<keyword evidence="4" id="KW-0949">S-adenosyl-L-methionine</keyword>
<evidence type="ECO:0000256" key="2">
    <source>
        <dbReference type="ARBA" id="ARBA00022603"/>
    </source>
</evidence>
<dbReference type="InterPro" id="IPR029063">
    <property type="entry name" value="SAM-dependent_MTases_sf"/>
</dbReference>
<gene>
    <name evidence="5" type="ORF">ABS32_00420</name>
</gene>
<name>A0A0R2XAW2_9BACT</name>
<accession>A0A0R2XAW2</accession>
<dbReference type="PROSITE" id="PS51608">
    <property type="entry name" value="SAM_MT_UBIE"/>
    <property type="match status" value="1"/>
</dbReference>
<dbReference type="InterPro" id="IPR004033">
    <property type="entry name" value="UbiE/COQ5_MeTrFase"/>
</dbReference>